<evidence type="ECO:0000256" key="1">
    <source>
        <dbReference type="SAM" id="MobiDB-lite"/>
    </source>
</evidence>
<feature type="region of interest" description="Disordered" evidence="1">
    <location>
        <begin position="262"/>
        <end position="315"/>
    </location>
</feature>
<dbReference type="Gene3D" id="1.10.1740.10">
    <property type="match status" value="1"/>
</dbReference>
<evidence type="ECO:0000313" key="3">
    <source>
        <dbReference type="Proteomes" id="UP001596074"/>
    </source>
</evidence>
<evidence type="ECO:0008006" key="4">
    <source>
        <dbReference type="Google" id="ProtNLM"/>
    </source>
</evidence>
<keyword evidence="3" id="KW-1185">Reference proteome</keyword>
<sequence>MPRHPDPPHGDDRRLAEELRERRPGAVGHVYNVYGPQLFEYAHGLLGDRDLAVEAVRAALLAGRDGPDAVPGPERFRTWLYGLVQDECLGRLEDESTGAAPTVTPPAGAAEQRALALAVQRNLPVAESSVLVGPPRPDGGEGRTAFAAPAPDMPPEFMAAAALEGTSNPQDPGPTDDPVQALVALATPQPDPTALDAHQAAPLPEPATPHGTPVAGEAHRKKDEPSPRVHRARLLLIAVGSAAAVVLTGLLIIAQMPDDGPPPAGAAAAPGTTAPPVPPPSATAPSATPEPKKTKKPERRTTTRPASSGRPRLVIGDSGCRSVAAAGLGGRCSIRLTARGGTVRWSVSSVSGTGVFASGGGTLSSGRSTSVTVTVRPSIRCYTRGGGTGSVAFSPGGQASVSYTCRPG</sequence>
<protein>
    <recommendedName>
        <fullName evidence="4">Sigma-70 family RNA polymerase sigma factor</fullName>
    </recommendedName>
</protein>
<dbReference type="Proteomes" id="UP001596074">
    <property type="component" value="Unassembled WGS sequence"/>
</dbReference>
<feature type="compositionally biased region" description="Pro residues" evidence="1">
    <location>
        <begin position="273"/>
        <end position="282"/>
    </location>
</feature>
<evidence type="ECO:0000313" key="2">
    <source>
        <dbReference type="EMBL" id="MFC5754547.1"/>
    </source>
</evidence>
<organism evidence="2 3">
    <name type="scientific">Actinomadura rugatobispora</name>
    <dbReference type="NCBI Taxonomy" id="1994"/>
    <lineage>
        <taxon>Bacteria</taxon>
        <taxon>Bacillati</taxon>
        <taxon>Actinomycetota</taxon>
        <taxon>Actinomycetes</taxon>
        <taxon>Streptosporangiales</taxon>
        <taxon>Thermomonosporaceae</taxon>
        <taxon>Actinomadura</taxon>
    </lineage>
</organism>
<dbReference type="SUPFAM" id="SSF88946">
    <property type="entry name" value="Sigma2 domain of RNA polymerase sigma factors"/>
    <property type="match status" value="1"/>
</dbReference>
<feature type="region of interest" description="Disordered" evidence="1">
    <location>
        <begin position="190"/>
        <end position="227"/>
    </location>
</feature>
<gene>
    <name evidence="2" type="ORF">ACFPZN_53800</name>
</gene>
<dbReference type="InterPro" id="IPR013325">
    <property type="entry name" value="RNA_pol_sigma_r2"/>
</dbReference>
<dbReference type="EMBL" id="JBHSON010000162">
    <property type="protein sequence ID" value="MFC5754547.1"/>
    <property type="molecule type" value="Genomic_DNA"/>
</dbReference>
<name>A0ABW1AIS1_9ACTN</name>
<accession>A0ABW1AIS1</accession>
<reference evidence="3" key="1">
    <citation type="journal article" date="2019" name="Int. J. Syst. Evol. Microbiol.">
        <title>The Global Catalogue of Microorganisms (GCM) 10K type strain sequencing project: providing services to taxonomists for standard genome sequencing and annotation.</title>
        <authorList>
            <consortium name="The Broad Institute Genomics Platform"/>
            <consortium name="The Broad Institute Genome Sequencing Center for Infectious Disease"/>
            <person name="Wu L."/>
            <person name="Ma J."/>
        </authorList>
    </citation>
    <scope>NUCLEOTIDE SEQUENCE [LARGE SCALE GENOMIC DNA]</scope>
    <source>
        <strain evidence="3">KCTC 42087</strain>
    </source>
</reference>
<proteinExistence type="predicted"/>
<dbReference type="RefSeq" id="WP_378292762.1">
    <property type="nucleotide sequence ID" value="NZ_JBHSON010000162.1"/>
</dbReference>
<feature type="compositionally biased region" description="Basic and acidic residues" evidence="1">
    <location>
        <begin position="217"/>
        <end position="227"/>
    </location>
</feature>
<comment type="caution">
    <text evidence="2">The sequence shown here is derived from an EMBL/GenBank/DDBJ whole genome shotgun (WGS) entry which is preliminary data.</text>
</comment>